<keyword evidence="5 11" id="KW-0812">Transmembrane</keyword>
<evidence type="ECO:0000313" key="15">
    <source>
        <dbReference type="Proteomes" id="UP000255515"/>
    </source>
</evidence>
<feature type="transmembrane region" description="Helical" evidence="11">
    <location>
        <begin position="5"/>
        <end position="25"/>
    </location>
</feature>
<keyword evidence="4" id="KW-0121">Carboxypeptidase</keyword>
<evidence type="ECO:0000313" key="14">
    <source>
        <dbReference type="EMBL" id="SSZ47057.1"/>
    </source>
</evidence>
<evidence type="ECO:0000256" key="3">
    <source>
        <dbReference type="ARBA" id="ARBA00022475"/>
    </source>
</evidence>
<dbReference type="Pfam" id="PF03717">
    <property type="entry name" value="PBP_dimer"/>
    <property type="match status" value="1"/>
</dbReference>
<proteinExistence type="predicted"/>
<evidence type="ECO:0000256" key="1">
    <source>
        <dbReference type="ARBA" id="ARBA00004167"/>
    </source>
</evidence>
<dbReference type="InterPro" id="IPR012338">
    <property type="entry name" value="Beta-lactam/transpept-like"/>
</dbReference>
<dbReference type="InterPro" id="IPR001460">
    <property type="entry name" value="PCN-bd_Tpept"/>
</dbReference>
<comment type="subcellular location">
    <subcellularLocation>
        <location evidence="2">Cell membrane</location>
    </subcellularLocation>
    <subcellularLocation>
        <location evidence="1">Membrane</location>
        <topology evidence="1">Single-pass membrane protein</topology>
    </subcellularLocation>
</comment>
<dbReference type="Gene3D" id="3.90.1310.10">
    <property type="entry name" value="Penicillin-binding protein 2a (Domain 2)"/>
    <property type="match status" value="1"/>
</dbReference>
<dbReference type="GO" id="GO:0071555">
    <property type="term" value="P:cell wall organization"/>
    <property type="evidence" value="ECO:0007669"/>
    <property type="project" value="UniProtKB-KW"/>
</dbReference>
<dbReference type="GO" id="GO:0008658">
    <property type="term" value="F:penicillin binding"/>
    <property type="evidence" value="ECO:0007669"/>
    <property type="project" value="InterPro"/>
</dbReference>
<keyword evidence="14" id="KW-0808">Transferase</keyword>
<dbReference type="AlphaFoldDB" id="A0A376BZT7"/>
<evidence type="ECO:0000256" key="4">
    <source>
        <dbReference type="ARBA" id="ARBA00022645"/>
    </source>
</evidence>
<evidence type="ECO:0000256" key="11">
    <source>
        <dbReference type="SAM" id="Phobius"/>
    </source>
</evidence>
<reference evidence="14 15" key="1">
    <citation type="submission" date="2018-06" db="EMBL/GenBank/DDBJ databases">
        <authorList>
            <consortium name="Pathogen Informatics"/>
            <person name="Doyle S."/>
        </authorList>
    </citation>
    <scope>NUCLEOTIDE SEQUENCE [LARGE SCALE GENOMIC DNA]</scope>
    <source>
        <strain evidence="14 15">NCTC11661</strain>
    </source>
</reference>
<sequence>MKRQYIILTAFLSVIAMIFIARLAYLQLFTDRYVLNAANTSIKTEYIIPQRGAIFDRNGQILVSNQPSYELSFTKNLLKKEDFNVAEFCQLIGISTEEYEQKMKVIDEEIAAKKHSKLTPIPFLKNISREDVARIQEIIFKYPAFSIVQRPQRKYEVNTSGIILGYTNEVNNQEIAKDSLYYIRGDLIGKRGVEKSYEKVLRGEKGVRYIQKDIKLRDIGSYKNGALDKEEVSGKDITLTLDYELQRMAEEMLVNKKGAIVALDPNNGEILVMATGPDIDPNLFSGPEKTKNLYQLQVDTVYDWKPTFDRSVQAAYPPGSTFKMLTALAAMQMGVMDENTIFPCGGGFRYRGLGIKGHGGADPLIPAIRVSSNCYFSYAFIAMMNKYPGDPGRGVDEWKAIMESFGLGRYMNNDLASGVTGFIPDGEFYRKRSGGKKDWSPQYTMNGSIYNGMGQGAVSLTPLQMANFTAAIANDGWYYTPHIVKAIDGKPNPDPRFKKKNYTLVQNKKYYEFVKKGMEQVVLGGTARGLKSSEFTQMAKTGTAQVPQGKDNSIFVLIAPADKPKIVVAAVMEHAGFGATWAGPACTVIAEKYITGDLKREHLYKKMITSSFLPEYKRQWVADLKRKGLYKEPSKDSVALLKIEALLENNPPKEQKQKLIRQKDSIIERIRKTAPVKSTKK</sequence>
<protein>
    <submittedName>
        <fullName evidence="14">Peptidoglycan synthase FtsI</fullName>
        <ecNumber evidence="14">2.4.1.129</ecNumber>
    </submittedName>
</protein>
<dbReference type="InterPro" id="IPR005311">
    <property type="entry name" value="PBP_dimer"/>
</dbReference>
<keyword evidence="9 11" id="KW-0472">Membrane</keyword>
<evidence type="ECO:0000256" key="7">
    <source>
        <dbReference type="ARBA" id="ARBA00022984"/>
    </source>
</evidence>
<dbReference type="GO" id="GO:0016757">
    <property type="term" value="F:glycosyltransferase activity"/>
    <property type="evidence" value="ECO:0007669"/>
    <property type="project" value="UniProtKB-KW"/>
</dbReference>
<feature type="domain" description="Penicillin-binding protein dimerisation" evidence="13">
    <location>
        <begin position="47"/>
        <end position="213"/>
    </location>
</feature>
<dbReference type="GO" id="GO:0071972">
    <property type="term" value="F:peptidoglycan L,D-transpeptidase activity"/>
    <property type="evidence" value="ECO:0007669"/>
    <property type="project" value="TreeGrafter"/>
</dbReference>
<evidence type="ECO:0000256" key="8">
    <source>
        <dbReference type="ARBA" id="ARBA00022989"/>
    </source>
</evidence>
<dbReference type="EC" id="2.4.1.129" evidence="14"/>
<name>A0A376BZT7_9FLAO</name>
<evidence type="ECO:0000256" key="2">
    <source>
        <dbReference type="ARBA" id="ARBA00004236"/>
    </source>
</evidence>
<keyword evidence="4" id="KW-0378">Hydrolase</keyword>
<dbReference type="GO" id="GO:0008360">
    <property type="term" value="P:regulation of cell shape"/>
    <property type="evidence" value="ECO:0007669"/>
    <property type="project" value="UniProtKB-KW"/>
</dbReference>
<feature type="domain" description="Penicillin-binding protein transpeptidase" evidence="12">
    <location>
        <begin position="258"/>
        <end position="580"/>
    </location>
</feature>
<evidence type="ECO:0000256" key="10">
    <source>
        <dbReference type="ARBA" id="ARBA00023316"/>
    </source>
</evidence>
<dbReference type="InterPro" id="IPR050515">
    <property type="entry name" value="Beta-lactam/transpept"/>
</dbReference>
<gene>
    <name evidence="14" type="primary">ftsI</name>
    <name evidence="14" type="ORF">NCTC11661_00720</name>
</gene>
<dbReference type="Proteomes" id="UP000255515">
    <property type="component" value="Unassembled WGS sequence"/>
</dbReference>
<dbReference type="EMBL" id="UFTJ01000001">
    <property type="protein sequence ID" value="SSZ47057.1"/>
    <property type="molecule type" value="Genomic_DNA"/>
</dbReference>
<dbReference type="InterPro" id="IPR036138">
    <property type="entry name" value="PBP_dimer_sf"/>
</dbReference>
<evidence type="ECO:0000256" key="5">
    <source>
        <dbReference type="ARBA" id="ARBA00022692"/>
    </source>
</evidence>
<keyword evidence="8 11" id="KW-1133">Transmembrane helix</keyword>
<dbReference type="Gene3D" id="3.40.710.10">
    <property type="entry name" value="DD-peptidase/beta-lactamase superfamily"/>
    <property type="match status" value="1"/>
</dbReference>
<dbReference type="Pfam" id="PF00905">
    <property type="entry name" value="Transpeptidase"/>
    <property type="match status" value="1"/>
</dbReference>
<evidence type="ECO:0000259" key="13">
    <source>
        <dbReference type="Pfam" id="PF03717"/>
    </source>
</evidence>
<dbReference type="PANTHER" id="PTHR30627">
    <property type="entry name" value="PEPTIDOGLYCAN D,D-TRANSPEPTIDASE"/>
    <property type="match status" value="1"/>
</dbReference>
<dbReference type="GO" id="GO:0009252">
    <property type="term" value="P:peptidoglycan biosynthetic process"/>
    <property type="evidence" value="ECO:0007669"/>
    <property type="project" value="UniProtKB-KW"/>
</dbReference>
<dbReference type="GO" id="GO:0005886">
    <property type="term" value="C:plasma membrane"/>
    <property type="evidence" value="ECO:0007669"/>
    <property type="project" value="UniProtKB-SubCell"/>
</dbReference>
<evidence type="ECO:0000259" key="12">
    <source>
        <dbReference type="Pfam" id="PF00905"/>
    </source>
</evidence>
<organism evidence="14 15">
    <name type="scientific">Bergeyella zoohelcum</name>
    <dbReference type="NCBI Taxonomy" id="1015"/>
    <lineage>
        <taxon>Bacteria</taxon>
        <taxon>Pseudomonadati</taxon>
        <taxon>Bacteroidota</taxon>
        <taxon>Flavobacteriia</taxon>
        <taxon>Flavobacteriales</taxon>
        <taxon>Weeksellaceae</taxon>
        <taxon>Bergeyella</taxon>
    </lineage>
</organism>
<dbReference type="SUPFAM" id="SSF56519">
    <property type="entry name" value="Penicillin binding protein dimerisation domain"/>
    <property type="match status" value="1"/>
</dbReference>
<keyword evidence="3" id="KW-1003">Cell membrane</keyword>
<evidence type="ECO:0000256" key="9">
    <source>
        <dbReference type="ARBA" id="ARBA00023136"/>
    </source>
</evidence>
<keyword evidence="4" id="KW-0645">Protease</keyword>
<keyword evidence="6" id="KW-0133">Cell shape</keyword>
<keyword evidence="7" id="KW-0573">Peptidoglycan synthesis</keyword>
<dbReference type="PANTHER" id="PTHR30627:SF2">
    <property type="entry name" value="PEPTIDOGLYCAN D,D-TRANSPEPTIDASE MRDA"/>
    <property type="match status" value="1"/>
</dbReference>
<evidence type="ECO:0000256" key="6">
    <source>
        <dbReference type="ARBA" id="ARBA00022960"/>
    </source>
</evidence>
<accession>A0A376BZT7</accession>
<dbReference type="SUPFAM" id="SSF56601">
    <property type="entry name" value="beta-lactamase/transpeptidase-like"/>
    <property type="match status" value="1"/>
</dbReference>
<keyword evidence="10" id="KW-0961">Cell wall biogenesis/degradation</keyword>
<keyword evidence="14" id="KW-0328">Glycosyltransferase</keyword>